<name>A0A2K8P3Q2_9MOLU</name>
<keyword evidence="1" id="KW-1133">Transmembrane helix</keyword>
<evidence type="ECO:0000256" key="1">
    <source>
        <dbReference type="SAM" id="Phobius"/>
    </source>
</evidence>
<keyword evidence="1" id="KW-0472">Membrane</keyword>
<feature type="transmembrane region" description="Helical" evidence="1">
    <location>
        <begin position="6"/>
        <end position="28"/>
    </location>
</feature>
<evidence type="ECO:0000313" key="2">
    <source>
        <dbReference type="EMBL" id="ATZ21098.1"/>
    </source>
</evidence>
<dbReference type="OrthoDB" id="392004at2"/>
<feature type="transmembrane region" description="Helical" evidence="1">
    <location>
        <begin position="78"/>
        <end position="102"/>
    </location>
</feature>
<protein>
    <recommendedName>
        <fullName evidence="4">DUF5673 domain-containing protein</fullName>
    </recommendedName>
</protein>
<organism evidence="2 3">
    <name type="scientific">Mesoplasma coleopterae</name>
    <dbReference type="NCBI Taxonomy" id="324078"/>
    <lineage>
        <taxon>Bacteria</taxon>
        <taxon>Bacillati</taxon>
        <taxon>Mycoplasmatota</taxon>
        <taxon>Mollicutes</taxon>
        <taxon>Entomoplasmatales</taxon>
        <taxon>Entomoplasmataceae</taxon>
        <taxon>Mesoplasma</taxon>
    </lineage>
</organism>
<evidence type="ECO:0000313" key="3">
    <source>
        <dbReference type="Proteomes" id="UP000232221"/>
    </source>
</evidence>
<dbReference type="KEGG" id="mcol:MCOLE_v1c05870"/>
<accession>A0A2K8P3Q2</accession>
<keyword evidence="3" id="KW-1185">Reference proteome</keyword>
<reference evidence="2 3" key="1">
    <citation type="submission" date="2017-11" db="EMBL/GenBank/DDBJ databases">
        <title>Genome sequence of Mesoplasma coleopterae BARC 779 (ATCC 49583).</title>
        <authorList>
            <person name="Lo W.-S."/>
            <person name="Kuo C.-H."/>
        </authorList>
    </citation>
    <scope>NUCLEOTIDE SEQUENCE [LARGE SCALE GENOMIC DNA]</scope>
    <source>
        <strain evidence="2 3">BARC 779</strain>
    </source>
</reference>
<feature type="transmembrane region" description="Helical" evidence="1">
    <location>
        <begin position="40"/>
        <end position="66"/>
    </location>
</feature>
<sequence length="186" mass="20873">MSSKFLIMSIVLIGISSLLLLTLTFYYYQFKKIDTKSKKYGLILPIITVSLISIAEIMGIVTAVIYKPDILNSNTGAMITTIIGMICIAASVISLFFFIPYYGVALTKESINLIGEKIDNKNIVKIISDTRTPNIFVFYKQGKRVVKKVKFSTKMVDASFFDEKITGIKVDSEDALAYHNKTIRNK</sequence>
<dbReference type="RefSeq" id="WP_100671335.1">
    <property type="nucleotide sequence ID" value="NZ_CP022510.1"/>
</dbReference>
<proteinExistence type="predicted"/>
<gene>
    <name evidence="2" type="ORF">MCOLE_v1c05870</name>
</gene>
<dbReference type="EMBL" id="CP024968">
    <property type="protein sequence ID" value="ATZ21098.1"/>
    <property type="molecule type" value="Genomic_DNA"/>
</dbReference>
<dbReference type="AlphaFoldDB" id="A0A2K8P3Q2"/>
<keyword evidence="1" id="KW-0812">Transmembrane</keyword>
<evidence type="ECO:0008006" key="4">
    <source>
        <dbReference type="Google" id="ProtNLM"/>
    </source>
</evidence>
<dbReference type="Proteomes" id="UP000232221">
    <property type="component" value="Chromosome"/>
</dbReference>